<evidence type="ECO:0000256" key="1">
    <source>
        <dbReference type="ARBA" id="ARBA00022801"/>
    </source>
</evidence>
<dbReference type="Proteomes" id="UP000006565">
    <property type="component" value="Chromosome"/>
</dbReference>
<dbReference type="InterPro" id="IPR000999">
    <property type="entry name" value="RNase_III_dom"/>
</dbReference>
<dbReference type="SUPFAM" id="SSF69065">
    <property type="entry name" value="RNase III domain-like"/>
    <property type="match status" value="1"/>
</dbReference>
<evidence type="ECO:0000313" key="5">
    <source>
        <dbReference type="Proteomes" id="UP000006565"/>
    </source>
</evidence>
<keyword evidence="1" id="KW-0378">Hydrolase</keyword>
<dbReference type="Gene3D" id="1.10.1520.10">
    <property type="entry name" value="Ribonuclease III domain"/>
    <property type="match status" value="1"/>
</dbReference>
<dbReference type="PANTHER" id="PTHR14950:SF37">
    <property type="entry name" value="ENDORIBONUCLEASE DICER"/>
    <property type="match status" value="1"/>
</dbReference>
<feature type="region of interest" description="Disordered" evidence="2">
    <location>
        <begin position="1"/>
        <end position="28"/>
    </location>
</feature>
<dbReference type="AlphaFoldDB" id="E1RG19"/>
<organism evidence="4 5">
    <name type="scientific">Methanolacinia petrolearia (strain DSM 11571 / OCM 486 / SEBR 4847)</name>
    <name type="common">Methanoplanus petrolearius</name>
    <dbReference type="NCBI Taxonomy" id="679926"/>
    <lineage>
        <taxon>Archaea</taxon>
        <taxon>Methanobacteriati</taxon>
        <taxon>Methanobacteriota</taxon>
        <taxon>Stenosarchaea group</taxon>
        <taxon>Methanomicrobia</taxon>
        <taxon>Methanomicrobiales</taxon>
        <taxon>Methanomicrobiaceae</taxon>
        <taxon>Methanolacinia</taxon>
    </lineage>
</organism>
<dbReference type="GO" id="GO:0003723">
    <property type="term" value="F:RNA binding"/>
    <property type="evidence" value="ECO:0007669"/>
    <property type="project" value="TreeGrafter"/>
</dbReference>
<dbReference type="CDD" id="cd00593">
    <property type="entry name" value="RIBOc"/>
    <property type="match status" value="1"/>
</dbReference>
<dbReference type="GO" id="GO:0005737">
    <property type="term" value="C:cytoplasm"/>
    <property type="evidence" value="ECO:0007669"/>
    <property type="project" value="TreeGrafter"/>
</dbReference>
<dbReference type="EMBL" id="CP002117">
    <property type="protein sequence ID" value="ADN36254.1"/>
    <property type="molecule type" value="Genomic_DNA"/>
</dbReference>
<dbReference type="GO" id="GO:0030422">
    <property type="term" value="P:siRNA processing"/>
    <property type="evidence" value="ECO:0007669"/>
    <property type="project" value="TreeGrafter"/>
</dbReference>
<dbReference type="Pfam" id="PF14622">
    <property type="entry name" value="Ribonucleas_3_3"/>
    <property type="match status" value="1"/>
</dbReference>
<gene>
    <name evidence="4" type="ordered locus">Mpet_1497</name>
</gene>
<dbReference type="GO" id="GO:0004525">
    <property type="term" value="F:ribonuclease III activity"/>
    <property type="evidence" value="ECO:0007669"/>
    <property type="project" value="InterPro"/>
</dbReference>
<dbReference type="eggNOG" id="arCOG03457">
    <property type="taxonomic scope" value="Archaea"/>
</dbReference>
<dbReference type="KEGG" id="mpi:Mpet_1497"/>
<dbReference type="HOGENOM" id="CLU_000907_3_1_2"/>
<evidence type="ECO:0000313" key="4">
    <source>
        <dbReference type="EMBL" id="ADN36254.1"/>
    </source>
</evidence>
<name>E1RG19_METP4</name>
<proteinExistence type="predicted"/>
<evidence type="ECO:0000259" key="3">
    <source>
        <dbReference type="PROSITE" id="PS50142"/>
    </source>
</evidence>
<sequence length="173" mass="18940">MCSYGQAPDTGDNMTAGNAKPVKNNGLARPPDELEEIIGYRFKNHELLTRALTRLAYSLENDLPEGFHMDALATLGDAVIDVIVLESLMKSGLYSKGELSVAKSDIVNMTRLRKAAESIELFRYVHWGKGEEASHIWTSGRVMAELCEALAGAVYLDGGLGAVEKVIREKELI</sequence>
<protein>
    <submittedName>
        <fullName evidence="4">Ribonuclease III</fullName>
    </submittedName>
</protein>
<keyword evidence="5" id="KW-1185">Reference proteome</keyword>
<dbReference type="PANTHER" id="PTHR14950">
    <property type="entry name" value="DICER-RELATED"/>
    <property type="match status" value="1"/>
</dbReference>
<feature type="domain" description="RNase III" evidence="3">
    <location>
        <begin position="31"/>
        <end position="159"/>
    </location>
</feature>
<reference evidence="4 5" key="1">
    <citation type="journal article" date="2010" name="Stand. Genomic Sci.">
        <title>Complete genome sequence of Methanoplanus petrolearius type strain (SEBR 4847).</title>
        <authorList>
            <person name="Brambilla E."/>
            <person name="Djao O.D."/>
            <person name="Daligault H."/>
            <person name="Lapidus A."/>
            <person name="Lucas S."/>
            <person name="Hammon N."/>
            <person name="Nolan M."/>
            <person name="Tice H."/>
            <person name="Cheng J.F."/>
            <person name="Han C."/>
            <person name="Tapia R."/>
            <person name="Goodwin L."/>
            <person name="Pitluck S."/>
            <person name="Liolios K."/>
            <person name="Ivanova N."/>
            <person name="Mavromatis K."/>
            <person name="Mikhailova N."/>
            <person name="Pati A."/>
            <person name="Chen A."/>
            <person name="Palaniappan K."/>
            <person name="Land M."/>
            <person name="Hauser L."/>
            <person name="Chang Y.J."/>
            <person name="Jeffries C.D."/>
            <person name="Rohde M."/>
            <person name="Spring S."/>
            <person name="Sikorski J."/>
            <person name="Goker M."/>
            <person name="Woyke T."/>
            <person name="Bristow J."/>
            <person name="Eisen J.A."/>
            <person name="Markowitz V."/>
            <person name="Hugenholtz P."/>
            <person name="Kyrpides N.C."/>
            <person name="Klenk H.P."/>
        </authorList>
    </citation>
    <scope>NUCLEOTIDE SEQUENCE [LARGE SCALE GENOMIC DNA]</scope>
    <source>
        <strain evidence="5">DSM 11571 / OCM 486 / SEBR 4847</strain>
    </source>
</reference>
<dbReference type="PROSITE" id="PS50142">
    <property type="entry name" value="RNASE_3_2"/>
    <property type="match status" value="1"/>
</dbReference>
<dbReference type="STRING" id="679926.Mpet_1497"/>
<evidence type="ECO:0000256" key="2">
    <source>
        <dbReference type="SAM" id="MobiDB-lite"/>
    </source>
</evidence>
<dbReference type="InterPro" id="IPR036389">
    <property type="entry name" value="RNase_III_sf"/>
</dbReference>
<accession>E1RG19</accession>
<dbReference type="SMART" id="SM00535">
    <property type="entry name" value="RIBOc"/>
    <property type="match status" value="1"/>
</dbReference>